<dbReference type="Pfam" id="PF04166">
    <property type="entry name" value="PdxA"/>
    <property type="match status" value="1"/>
</dbReference>
<dbReference type="SUPFAM" id="SSF53659">
    <property type="entry name" value="Isocitrate/Isopropylmalate dehydrogenase-like"/>
    <property type="match status" value="1"/>
</dbReference>
<sequence length="348" mass="36017">MTPDATSETRPLLAVTLGDPAGIGPEITARTLADPASVRAARGLAVGDAAVLDRAARVCGLDVEINAVSDPGQARFAEGVIDVLDLGIAGADLEWGKVDATAGRAAIAAIETATRLALDGAADAIVTAPINKEAIWAAGSKHLGHTEMLGELTGSTRHNTMFVVRGLKIFFTTRHMSLRDALDRLSARVVEEAIGEAYTALRVFGDDGRAPRLAVAAVNPHGGENGNFGDEEIVSIAPAVEAARAAGLDVTGPVPADSVFHQGLQGRYDGVLSQFHDQGHIPAKTVDFDGTVSVTVGLPILRTSVDHGTAFDIAGTGTASPGTMAAAFRTAVEFAPYADRIRAEYAPR</sequence>
<comment type="similarity">
    <text evidence="1">Belongs to the PdxA family. PdxA2 subfamily.</text>
</comment>
<protein>
    <submittedName>
        <fullName evidence="5">4-hydroxythreonine-4-phosphate dehydrogenase PdxA</fullName>
    </submittedName>
</protein>
<dbReference type="NCBIfam" id="TIGR00557">
    <property type="entry name" value="pdxA"/>
    <property type="match status" value="1"/>
</dbReference>
<evidence type="ECO:0000256" key="1">
    <source>
        <dbReference type="ARBA" id="ARBA00009464"/>
    </source>
</evidence>
<reference evidence="6" key="1">
    <citation type="journal article" date="2019" name="Int. J. Syst. Evol. Microbiol.">
        <title>The Global Catalogue of Microorganisms (GCM) 10K type strain sequencing project: providing services to taxonomists for standard genome sequencing and annotation.</title>
        <authorList>
            <consortium name="The Broad Institute Genomics Platform"/>
            <consortium name="The Broad Institute Genome Sequencing Center for Infectious Disease"/>
            <person name="Wu L."/>
            <person name="Ma J."/>
        </authorList>
    </citation>
    <scope>NUCLEOTIDE SEQUENCE [LARGE SCALE GENOMIC DNA]</scope>
    <source>
        <strain evidence="6">JCM 16702</strain>
    </source>
</reference>
<keyword evidence="2" id="KW-0479">Metal-binding</keyword>
<accession>A0ABP7UWD4</accession>
<evidence type="ECO:0000313" key="6">
    <source>
        <dbReference type="Proteomes" id="UP001500683"/>
    </source>
</evidence>
<evidence type="ECO:0000256" key="3">
    <source>
        <dbReference type="ARBA" id="ARBA00023002"/>
    </source>
</evidence>
<name>A0ABP7UWD4_9ACTN</name>
<dbReference type="Proteomes" id="UP001500683">
    <property type="component" value="Unassembled WGS sequence"/>
</dbReference>
<comment type="caution">
    <text evidence="5">The sequence shown here is derived from an EMBL/GenBank/DDBJ whole genome shotgun (WGS) entry which is preliminary data.</text>
</comment>
<keyword evidence="6" id="KW-1185">Reference proteome</keyword>
<dbReference type="InterPro" id="IPR005255">
    <property type="entry name" value="PdxA_fam"/>
</dbReference>
<evidence type="ECO:0000256" key="2">
    <source>
        <dbReference type="ARBA" id="ARBA00022723"/>
    </source>
</evidence>
<organism evidence="5 6">
    <name type="scientific">Actinomadura miaoliensis</name>
    <dbReference type="NCBI Taxonomy" id="430685"/>
    <lineage>
        <taxon>Bacteria</taxon>
        <taxon>Bacillati</taxon>
        <taxon>Actinomycetota</taxon>
        <taxon>Actinomycetes</taxon>
        <taxon>Streptosporangiales</taxon>
        <taxon>Thermomonosporaceae</taxon>
        <taxon>Actinomadura</taxon>
    </lineage>
</organism>
<dbReference type="RefSeq" id="WP_344939305.1">
    <property type="nucleotide sequence ID" value="NZ_BAAAZG010000001.1"/>
</dbReference>
<keyword evidence="3" id="KW-0560">Oxidoreductase</keyword>
<keyword evidence="4" id="KW-0520">NAD</keyword>
<evidence type="ECO:0000313" key="5">
    <source>
        <dbReference type="EMBL" id="GAA4054444.1"/>
    </source>
</evidence>
<evidence type="ECO:0000256" key="4">
    <source>
        <dbReference type="ARBA" id="ARBA00023027"/>
    </source>
</evidence>
<dbReference type="PANTHER" id="PTHR30004">
    <property type="entry name" value="4-HYDROXYTHREONINE-4-PHOSPHATE DEHYDROGENASE"/>
    <property type="match status" value="1"/>
</dbReference>
<proteinExistence type="inferred from homology"/>
<dbReference type="PANTHER" id="PTHR30004:SF6">
    <property type="entry name" value="D-THREONATE 4-PHOSPHATE DEHYDROGENASE"/>
    <property type="match status" value="1"/>
</dbReference>
<dbReference type="Gene3D" id="3.40.718.10">
    <property type="entry name" value="Isopropylmalate Dehydrogenase"/>
    <property type="match status" value="1"/>
</dbReference>
<gene>
    <name evidence="5" type="primary">pdxA</name>
    <name evidence="5" type="ORF">GCM10022214_01600</name>
</gene>
<dbReference type="EMBL" id="BAAAZG010000001">
    <property type="protein sequence ID" value="GAA4054444.1"/>
    <property type="molecule type" value="Genomic_DNA"/>
</dbReference>